<dbReference type="Pfam" id="PF14737">
    <property type="entry name" value="DUF4470"/>
    <property type="match status" value="1"/>
</dbReference>
<evidence type="ECO:0000256" key="4">
    <source>
        <dbReference type="ARBA" id="ARBA00024190"/>
    </source>
</evidence>
<dbReference type="Proteomes" id="UP000886700">
    <property type="component" value="Unplaced"/>
</dbReference>
<evidence type="ECO:0000256" key="1">
    <source>
        <dbReference type="ARBA" id="ARBA00010449"/>
    </source>
</evidence>
<dbReference type="InterPro" id="IPR028235">
    <property type="entry name" value="DNAAF3_C"/>
</dbReference>
<dbReference type="InterPro" id="IPR027974">
    <property type="entry name" value="DUF4470"/>
</dbReference>
<dbReference type="GO" id="GO:0070286">
    <property type="term" value="P:axonemal dynein complex assembly"/>
    <property type="evidence" value="ECO:0007669"/>
    <property type="project" value="InterPro"/>
</dbReference>
<dbReference type="Pfam" id="PF14740">
    <property type="entry name" value="DUF4471"/>
    <property type="match status" value="1"/>
</dbReference>
<feature type="region of interest" description="Disordered" evidence="7">
    <location>
        <begin position="455"/>
        <end position="608"/>
    </location>
</feature>
<feature type="compositionally biased region" description="Pro residues" evidence="7">
    <location>
        <begin position="473"/>
        <end position="507"/>
    </location>
</feature>
<evidence type="ECO:0000259" key="8">
    <source>
        <dbReference type="Pfam" id="PF14737"/>
    </source>
</evidence>
<comment type="function">
    <text evidence="6">Required for the assembly of axonemal inner and outer dynein arms. Involved in preassembly of dyneins into complexes before their transport into cilia.</text>
</comment>
<evidence type="ECO:0000313" key="12">
    <source>
        <dbReference type="RefSeq" id="XP_012979103.1"/>
    </source>
</evidence>
<accession>A0A1U8CTG1</accession>
<gene>
    <name evidence="11 12" type="primary">Dnaaf3</name>
</gene>
<evidence type="ECO:0000313" key="11">
    <source>
        <dbReference type="RefSeq" id="XP_005084222.1"/>
    </source>
</evidence>
<evidence type="ECO:0000256" key="6">
    <source>
        <dbReference type="ARBA" id="ARBA00025165"/>
    </source>
</evidence>
<keyword evidence="3" id="KW-0970">Cilium biogenesis/degradation</keyword>
<keyword evidence="2" id="KW-0963">Cytoplasm</keyword>
<feature type="compositionally biased region" description="Pro residues" evidence="7">
    <location>
        <begin position="517"/>
        <end position="548"/>
    </location>
</feature>
<evidence type="ECO:0000313" key="10">
    <source>
        <dbReference type="Proteomes" id="UP000886700"/>
    </source>
</evidence>
<feature type="domain" description="DUF4470" evidence="8">
    <location>
        <begin position="16"/>
        <end position="122"/>
    </location>
</feature>
<dbReference type="GO" id="GO:0044458">
    <property type="term" value="P:motile cilium assembly"/>
    <property type="evidence" value="ECO:0007669"/>
    <property type="project" value="TreeGrafter"/>
</dbReference>
<dbReference type="CTD" id="352909"/>
<dbReference type="GeneID" id="101840964"/>
<evidence type="ECO:0000256" key="2">
    <source>
        <dbReference type="ARBA" id="ARBA00022490"/>
    </source>
</evidence>
<protein>
    <recommendedName>
        <fullName evidence="5">Dynein axonemal assembly factor 3</fullName>
    </recommendedName>
</protein>
<evidence type="ECO:0000256" key="5">
    <source>
        <dbReference type="ARBA" id="ARBA00024431"/>
    </source>
</evidence>
<dbReference type="eggNOG" id="ENOG502QT97">
    <property type="taxonomic scope" value="Eukaryota"/>
</dbReference>
<feature type="compositionally biased region" description="Pro residues" evidence="7">
    <location>
        <begin position="556"/>
        <end position="590"/>
    </location>
</feature>
<dbReference type="InterPro" id="IPR039304">
    <property type="entry name" value="DNAAF3"/>
</dbReference>
<sequence length="608" mass="66449">MTTPAGSGAGYGSVSWWGMSPALDLQAESPPVDPGSQAETEHEIPELDALLLGSVDGRHVLRTLSRAALWPLRRFNFYVLENNLEAVARHMLIFSLALEDPEKMGLQERCETFLELWGNALLRPSVAAFVRAQASRLAHLVPEPDRLEEQVPWLSLRPLKFRERDALEAVFRFWSGGDKGPEIFPMSRLWDSRLRHYLGSRYDARRGVADWDLRMKLHDRGAQVIHIQEFRRWRDTGVAFELRDSSAYSVPNRTLASGRLLSHRGERVAARGYWGDIATGPFVAFGIEADDQSLLRTSNGQPVKTASEITQHNVTELFREVAAWRGPRAIQGDLEEKTSPESDVPTLEPFTMYFLPLDSSQTLHHKTCYKGRFQLLYVSCGMVHLLSPELGACVAPGGNLVVELARYLVDLRPKELKTFSDRVGEIARAAGFAPHPGAIPSENFARFYKLGDSTRGGGDSGVESGPSTCEVLAPPPEAISPPQADPAPPLEPMNPPQADQAPPPEAKSPPQADQAPPQEPMNPPQADPAPPLEPMNPPQADPAPPPESMSPLQADPAPPPESMSPPKADPAPPPESMNPPQADPAPPPESMSPLQADPAPPPEAMSPP</sequence>
<dbReference type="PANTHER" id="PTHR22118">
    <property type="entry name" value="DYNEIN ASSEMBLY FACTOR 3, AXONEMAL"/>
    <property type="match status" value="1"/>
</dbReference>
<name>A0A1U8CTG1_MESAU</name>
<organism evidence="10 12">
    <name type="scientific">Mesocricetus auratus</name>
    <name type="common">Golden hamster</name>
    <dbReference type="NCBI Taxonomy" id="10036"/>
    <lineage>
        <taxon>Eukaryota</taxon>
        <taxon>Metazoa</taxon>
        <taxon>Chordata</taxon>
        <taxon>Craniata</taxon>
        <taxon>Vertebrata</taxon>
        <taxon>Euteleostomi</taxon>
        <taxon>Mammalia</taxon>
        <taxon>Eutheria</taxon>
        <taxon>Euarchontoglires</taxon>
        <taxon>Glires</taxon>
        <taxon>Rodentia</taxon>
        <taxon>Myomorpha</taxon>
        <taxon>Muroidea</taxon>
        <taxon>Cricetidae</taxon>
        <taxon>Cricetinae</taxon>
        <taxon>Mesocricetus</taxon>
    </lineage>
</organism>
<reference evidence="11 12" key="1">
    <citation type="submission" date="2025-04" db="UniProtKB">
        <authorList>
            <consortium name="RefSeq"/>
        </authorList>
    </citation>
    <scope>IDENTIFICATION</scope>
</reference>
<dbReference type="RefSeq" id="XP_005084222.1">
    <property type="nucleotide sequence ID" value="XM_005084165.3"/>
</dbReference>
<dbReference type="PANTHER" id="PTHR22118:SF14">
    <property type="entry name" value="DYNEIN AXONEMAL ASSEMBLY FACTOR 3"/>
    <property type="match status" value="1"/>
</dbReference>
<feature type="domain" description="Dynein assembly factor 3 C-terminal" evidence="9">
    <location>
        <begin position="154"/>
        <end position="434"/>
    </location>
</feature>
<evidence type="ECO:0000259" key="9">
    <source>
        <dbReference type="Pfam" id="PF14740"/>
    </source>
</evidence>
<evidence type="ECO:0000256" key="3">
    <source>
        <dbReference type="ARBA" id="ARBA00022794"/>
    </source>
</evidence>
<dbReference type="STRING" id="10036.ENSMAUP00000006357"/>
<dbReference type="AlphaFoldDB" id="A0A1U8CTG1"/>
<comment type="subcellular location">
    <subcellularLocation>
        <location evidence="4">Dynein axonemal particle</location>
    </subcellularLocation>
</comment>
<keyword evidence="10" id="KW-1185">Reference proteome</keyword>
<dbReference type="GO" id="GO:0120293">
    <property type="term" value="C:dynein axonemal particle"/>
    <property type="evidence" value="ECO:0007669"/>
    <property type="project" value="UniProtKB-SubCell"/>
</dbReference>
<proteinExistence type="inferred from homology"/>
<comment type="similarity">
    <text evidence="1">Belongs to the DNAAF3 family.</text>
</comment>
<feature type="compositionally biased region" description="Pro residues" evidence="7">
    <location>
        <begin position="598"/>
        <end position="608"/>
    </location>
</feature>
<evidence type="ECO:0000256" key="7">
    <source>
        <dbReference type="SAM" id="MobiDB-lite"/>
    </source>
</evidence>
<dbReference type="OrthoDB" id="538817at2759"/>
<dbReference type="KEGG" id="maua:101840964"/>
<dbReference type="RefSeq" id="XP_012979103.1">
    <property type="nucleotide sequence ID" value="XM_013123649.2"/>
</dbReference>